<protein>
    <recommendedName>
        <fullName evidence="8">2-carboxy-1,4-naphthoquinone phytyltransferase</fullName>
        <ecNumber evidence="8">2.5.1.130</ecNumber>
    </recommendedName>
    <alternativeName>
        <fullName evidence="8">1,4-dihydroxy-2-naphthoate phytyltransferase</fullName>
        <shortName evidence="8">DHNA phytyltransferase</shortName>
    </alternativeName>
</protein>
<dbReference type="GO" id="GO:0004659">
    <property type="term" value="F:prenyltransferase activity"/>
    <property type="evidence" value="ECO:0007669"/>
    <property type="project" value="UniProtKB-UniRule"/>
</dbReference>
<reference evidence="9 10" key="1">
    <citation type="journal article" date="2013" name="PLoS ONE">
        <title>Cultivation and Complete Genome Sequencing of Gloeobacter kilaueensis sp. nov., from a Lava Cave in Kilauea Caldera, Hawai'i.</title>
        <authorList>
            <person name="Saw J.H."/>
            <person name="Schatz M."/>
            <person name="Brown M.V."/>
            <person name="Kunkel D.D."/>
            <person name="Foster J.S."/>
            <person name="Shick H."/>
            <person name="Christensen S."/>
            <person name="Hou S."/>
            <person name="Wan X."/>
            <person name="Donachie S.P."/>
        </authorList>
    </citation>
    <scope>NUCLEOTIDE SEQUENCE [LARGE SCALE GENOMIC DNA]</scope>
    <source>
        <strain evidence="10">JS</strain>
    </source>
</reference>
<dbReference type="InterPro" id="IPR026046">
    <property type="entry name" value="UBIAD1"/>
</dbReference>
<dbReference type="PATRIC" id="fig|1183438.3.peg.2335"/>
<dbReference type="EMBL" id="CP003587">
    <property type="protein sequence ID" value="AGY58623.1"/>
    <property type="molecule type" value="Genomic_DNA"/>
</dbReference>
<evidence type="ECO:0000256" key="8">
    <source>
        <dbReference type="HAMAP-Rule" id="MF_01938"/>
    </source>
</evidence>
<dbReference type="Pfam" id="PF01040">
    <property type="entry name" value="UbiA"/>
    <property type="match status" value="1"/>
</dbReference>
<evidence type="ECO:0000256" key="5">
    <source>
        <dbReference type="ARBA" id="ARBA00022692"/>
    </source>
</evidence>
<keyword evidence="5 8" id="KW-0812">Transmembrane</keyword>
<dbReference type="PANTHER" id="PTHR13929">
    <property type="entry name" value="1,4-DIHYDROXY-2-NAPHTHOATE OCTAPRENYLTRANSFERASE"/>
    <property type="match status" value="1"/>
</dbReference>
<dbReference type="PIRSF" id="PIRSF005355">
    <property type="entry name" value="UBIAD1"/>
    <property type="match status" value="1"/>
</dbReference>
<dbReference type="OrthoDB" id="506376at2"/>
<evidence type="ECO:0000256" key="2">
    <source>
        <dbReference type="ARBA" id="ARBA00004863"/>
    </source>
</evidence>
<comment type="subcellular location">
    <subcellularLocation>
        <location evidence="8">Cell inner membrane</location>
        <topology evidence="8">Multi-pass membrane protein</topology>
    </subcellularLocation>
    <subcellularLocation>
        <location evidence="1">Membrane</location>
        <topology evidence="1">Multi-pass membrane protein</topology>
    </subcellularLocation>
</comment>
<dbReference type="NCBIfam" id="TIGR02235">
    <property type="entry name" value="menA_cyano-plnt"/>
    <property type="match status" value="1"/>
</dbReference>
<gene>
    <name evidence="8 9" type="primary">menA</name>
    <name evidence="9" type="ORF">GKIL_2377</name>
</gene>
<evidence type="ECO:0000256" key="7">
    <source>
        <dbReference type="ARBA" id="ARBA00023136"/>
    </source>
</evidence>
<comment type="catalytic activity">
    <reaction evidence="8">
        <text>2-carboxy-1,4-naphthoquinone + phytyl diphosphate + H(+) = demethylphylloquinone + CO2 + diphosphate</text>
        <dbReference type="Rhea" id="RHEA:47740"/>
        <dbReference type="ChEBI" id="CHEBI:15378"/>
        <dbReference type="ChEBI" id="CHEBI:16526"/>
        <dbReference type="ChEBI" id="CHEBI:31087"/>
        <dbReference type="ChEBI" id="CHEBI:33019"/>
        <dbReference type="ChEBI" id="CHEBI:75434"/>
        <dbReference type="ChEBI" id="CHEBI:87842"/>
        <dbReference type="EC" id="2.5.1.130"/>
    </reaction>
</comment>
<evidence type="ECO:0000256" key="4">
    <source>
        <dbReference type="ARBA" id="ARBA00022679"/>
    </source>
</evidence>
<comment type="caution">
    <text evidence="8">Lacks conserved residue(s) required for the propagation of feature annotation.</text>
</comment>
<organism evidence="9 10">
    <name type="scientific">Gloeobacter kilaueensis (strain ATCC BAA-2537 / CCAP 1431/1 / ULC 316 / JS1)</name>
    <dbReference type="NCBI Taxonomy" id="1183438"/>
    <lineage>
        <taxon>Bacteria</taxon>
        <taxon>Bacillati</taxon>
        <taxon>Cyanobacteriota</taxon>
        <taxon>Cyanophyceae</taxon>
        <taxon>Gloeobacterales</taxon>
        <taxon>Gloeobacteraceae</taxon>
        <taxon>Gloeobacter</taxon>
    </lineage>
</organism>
<keyword evidence="8" id="KW-1003">Cell membrane</keyword>
<evidence type="ECO:0000313" key="10">
    <source>
        <dbReference type="Proteomes" id="UP000017396"/>
    </source>
</evidence>
<dbReference type="GO" id="GO:0042372">
    <property type="term" value="P:phylloquinone biosynthetic process"/>
    <property type="evidence" value="ECO:0007669"/>
    <property type="project" value="UniProtKB-UniRule"/>
</dbReference>
<dbReference type="AlphaFoldDB" id="U5QIA2"/>
<feature type="transmembrane region" description="Helical" evidence="8">
    <location>
        <begin position="99"/>
        <end position="126"/>
    </location>
</feature>
<comment type="function">
    <text evidence="8">Involved in the synthesis of phylloquinone (vitamin K1). Catalyzes the transfer of a prenyl chain to 2-carboxy-1,4-naphthoquinone.</text>
</comment>
<dbReference type="UniPathway" id="UPA00079"/>
<feature type="transmembrane region" description="Helical" evidence="8">
    <location>
        <begin position="16"/>
        <end position="34"/>
    </location>
</feature>
<feature type="transmembrane region" description="Helical" evidence="8">
    <location>
        <begin position="236"/>
        <end position="255"/>
    </location>
</feature>
<dbReference type="PANTHER" id="PTHR13929:SF0">
    <property type="entry name" value="UBIA PRENYLTRANSFERASE DOMAIN-CONTAINING PROTEIN 1"/>
    <property type="match status" value="1"/>
</dbReference>
<dbReference type="HOGENOM" id="CLU_043611_0_1_3"/>
<comment type="pathway">
    <text evidence="8">Cofactor biosynthesis; phylloquinone biosynthesis.</text>
</comment>
<dbReference type="InterPro" id="IPR000537">
    <property type="entry name" value="UbiA_prenyltransferase"/>
</dbReference>
<dbReference type="CDD" id="cd13962">
    <property type="entry name" value="PT_UbiA_UBIAD1"/>
    <property type="match status" value="1"/>
</dbReference>
<dbReference type="STRING" id="1183438.GKIL_2377"/>
<feature type="transmembrane region" description="Helical" evidence="8">
    <location>
        <begin position="41"/>
        <end position="58"/>
    </location>
</feature>
<evidence type="ECO:0000313" key="9">
    <source>
        <dbReference type="EMBL" id="AGY58623.1"/>
    </source>
</evidence>
<name>U5QIA2_GLOK1</name>
<keyword evidence="10" id="KW-1185">Reference proteome</keyword>
<dbReference type="eggNOG" id="COG1575">
    <property type="taxonomic scope" value="Bacteria"/>
</dbReference>
<evidence type="ECO:0000256" key="3">
    <source>
        <dbReference type="ARBA" id="ARBA00022428"/>
    </source>
</evidence>
<dbReference type="GO" id="GO:0009234">
    <property type="term" value="P:menaquinone biosynthetic process"/>
    <property type="evidence" value="ECO:0007669"/>
    <property type="project" value="UniProtKB-UniPathway"/>
</dbReference>
<dbReference type="GO" id="GO:0005886">
    <property type="term" value="C:plasma membrane"/>
    <property type="evidence" value="ECO:0007669"/>
    <property type="project" value="UniProtKB-SubCell"/>
</dbReference>
<dbReference type="UniPathway" id="UPA00995"/>
<dbReference type="KEGG" id="glj:GKIL_2377"/>
<dbReference type="InterPro" id="IPR044878">
    <property type="entry name" value="UbiA_sf"/>
</dbReference>
<dbReference type="InterPro" id="IPR011937">
    <property type="entry name" value="DHNA_phytyltransferase_MenA"/>
</dbReference>
<proteinExistence type="inferred from homology"/>
<evidence type="ECO:0000256" key="6">
    <source>
        <dbReference type="ARBA" id="ARBA00022989"/>
    </source>
</evidence>
<comment type="similarity">
    <text evidence="8">Belongs to the MenA family. Type 2 subfamily.</text>
</comment>
<feature type="transmembrane region" description="Helical" evidence="8">
    <location>
        <begin position="267"/>
        <end position="290"/>
    </location>
</feature>
<keyword evidence="7 8" id="KW-0472">Membrane</keyword>
<dbReference type="EC" id="2.5.1.130" evidence="8"/>
<sequence>MASSPLKPWLNSFNPLIYTASVVPVLVGTAFAWWHSGEFNPGRFALCLAGLVCVHGWINLSNDVFDWDTGVDRNKLNSLVRTTGSRSQVLWVGNALLSLGYLCFWLLQDWWLLLFGSFGIFLGYAYQGPPFRLAYKGWGEWISSSCFGPIAVLTACRAQTGSWEVGALLAGVAVGSWTATILYAHHFPQCADDREFDKRTPIVRWGPQLAARRFWWVIAPAYAVLGLGVVTRYLPWTVLACLLTLPLALSLLRFVRANATDPPVVGAALPMAARFHLVNGLLLALALALAP</sequence>
<accession>U5QIA2</accession>
<evidence type="ECO:0000256" key="1">
    <source>
        <dbReference type="ARBA" id="ARBA00004141"/>
    </source>
</evidence>
<dbReference type="RefSeq" id="WP_023173797.1">
    <property type="nucleotide sequence ID" value="NC_022600.1"/>
</dbReference>
<feature type="transmembrane region" description="Helical" evidence="8">
    <location>
        <begin position="214"/>
        <end position="230"/>
    </location>
</feature>
<dbReference type="Gene3D" id="1.10.357.140">
    <property type="entry name" value="UbiA prenyltransferase"/>
    <property type="match status" value="1"/>
</dbReference>
<dbReference type="Proteomes" id="UP000017396">
    <property type="component" value="Chromosome"/>
</dbReference>
<keyword evidence="6 8" id="KW-1133">Transmembrane helix</keyword>
<dbReference type="HAMAP" id="MF_01938">
    <property type="entry name" value="MenA_2"/>
    <property type="match status" value="1"/>
</dbReference>
<keyword evidence="3" id="KW-0474">Menaquinone biosynthesis</keyword>
<keyword evidence="4 8" id="KW-0808">Transferase</keyword>
<comment type="pathway">
    <text evidence="2">Quinol/quinone metabolism; menaquinone biosynthesis.</text>
</comment>
<keyword evidence="8" id="KW-0997">Cell inner membrane</keyword>